<feature type="transmembrane region" description="Helical" evidence="9">
    <location>
        <begin position="210"/>
        <end position="231"/>
    </location>
</feature>
<dbReference type="InterPro" id="IPR050291">
    <property type="entry name" value="CDF_Transporter"/>
</dbReference>
<dbReference type="NCBIfam" id="TIGR01297">
    <property type="entry name" value="CDF"/>
    <property type="match status" value="1"/>
</dbReference>
<evidence type="ECO:0000256" key="9">
    <source>
        <dbReference type="SAM" id="Phobius"/>
    </source>
</evidence>
<dbReference type="SUPFAM" id="SSF161111">
    <property type="entry name" value="Cation efflux protein transmembrane domain-like"/>
    <property type="match status" value="1"/>
</dbReference>
<comment type="similarity">
    <text evidence="2">Belongs to the cation diffusion facilitator (CDF) transporter (TC 2.A.4) family. FieF subfamily.</text>
</comment>
<feature type="domain" description="Cation efflux protein transmembrane" evidence="10">
    <location>
        <begin position="70"/>
        <end position="268"/>
    </location>
</feature>
<accession>A0A378Q671</accession>
<evidence type="ECO:0000256" key="7">
    <source>
        <dbReference type="ARBA" id="ARBA00022989"/>
    </source>
</evidence>
<keyword evidence="5 9" id="KW-0812">Transmembrane</keyword>
<dbReference type="Gene3D" id="1.20.1510.10">
    <property type="entry name" value="Cation efflux protein transmembrane domain"/>
    <property type="match status" value="1"/>
</dbReference>
<dbReference type="GO" id="GO:0015093">
    <property type="term" value="F:ferrous iron transmembrane transporter activity"/>
    <property type="evidence" value="ECO:0007669"/>
    <property type="project" value="TreeGrafter"/>
</dbReference>
<evidence type="ECO:0000256" key="5">
    <source>
        <dbReference type="ARBA" id="ARBA00022692"/>
    </source>
</evidence>
<organism evidence="11 12">
    <name type="scientific">Faucicola atlantae</name>
    <dbReference type="NCBI Taxonomy" id="34059"/>
    <lineage>
        <taxon>Bacteria</taxon>
        <taxon>Pseudomonadati</taxon>
        <taxon>Pseudomonadota</taxon>
        <taxon>Gammaproteobacteria</taxon>
        <taxon>Moraxellales</taxon>
        <taxon>Moraxellaceae</taxon>
        <taxon>Faucicola</taxon>
    </lineage>
</organism>
<dbReference type="RefSeq" id="WP_067056731.1">
    <property type="nucleotide sequence ID" value="NZ_MXAO01000014.1"/>
</dbReference>
<keyword evidence="6" id="KW-0862">Zinc</keyword>
<dbReference type="Proteomes" id="UP000255193">
    <property type="component" value="Unassembled WGS sequence"/>
</dbReference>
<evidence type="ECO:0000313" key="11">
    <source>
        <dbReference type="EMBL" id="STY96165.1"/>
    </source>
</evidence>
<name>A0A378Q671_9GAMM</name>
<gene>
    <name evidence="11" type="ORF">NCTC11091_01975</name>
</gene>
<evidence type="ECO:0000313" key="12">
    <source>
        <dbReference type="Proteomes" id="UP000255193"/>
    </source>
</evidence>
<evidence type="ECO:0000256" key="2">
    <source>
        <dbReference type="ARBA" id="ARBA00010212"/>
    </source>
</evidence>
<keyword evidence="3" id="KW-0813">Transport</keyword>
<evidence type="ECO:0000256" key="4">
    <source>
        <dbReference type="ARBA" id="ARBA00022496"/>
    </source>
</evidence>
<feature type="transmembrane region" description="Helical" evidence="9">
    <location>
        <begin position="140"/>
        <end position="161"/>
    </location>
</feature>
<evidence type="ECO:0000256" key="6">
    <source>
        <dbReference type="ARBA" id="ARBA00022906"/>
    </source>
</evidence>
<dbReference type="InterPro" id="IPR027469">
    <property type="entry name" value="Cation_efflux_TMD_sf"/>
</dbReference>
<evidence type="ECO:0000259" key="10">
    <source>
        <dbReference type="Pfam" id="PF01545"/>
    </source>
</evidence>
<evidence type="ECO:0000256" key="1">
    <source>
        <dbReference type="ARBA" id="ARBA00004141"/>
    </source>
</evidence>
<protein>
    <submittedName>
        <fullName evidence="11">Zinc transporter ZitB</fullName>
    </submittedName>
</protein>
<feature type="transmembrane region" description="Helical" evidence="9">
    <location>
        <begin position="101"/>
        <end position="120"/>
    </location>
</feature>
<keyword evidence="7 9" id="KW-1133">Transmembrane helix</keyword>
<keyword evidence="8 9" id="KW-0472">Membrane</keyword>
<dbReference type="GO" id="GO:0006882">
    <property type="term" value="P:intracellular zinc ion homeostasis"/>
    <property type="evidence" value="ECO:0007669"/>
    <property type="project" value="TreeGrafter"/>
</dbReference>
<feature type="transmembrane region" description="Helical" evidence="9">
    <location>
        <begin position="173"/>
        <end position="190"/>
    </location>
</feature>
<keyword evidence="4" id="KW-0410">Iron transport</keyword>
<dbReference type="GO" id="GO:0015086">
    <property type="term" value="F:cadmium ion transmembrane transporter activity"/>
    <property type="evidence" value="ECO:0007669"/>
    <property type="project" value="TreeGrafter"/>
</dbReference>
<dbReference type="PANTHER" id="PTHR43840">
    <property type="entry name" value="MITOCHONDRIAL METAL TRANSPORTER 1-RELATED"/>
    <property type="match status" value="1"/>
</dbReference>
<keyword evidence="6" id="KW-0406">Ion transport</keyword>
<dbReference type="GO" id="GO:0005886">
    <property type="term" value="C:plasma membrane"/>
    <property type="evidence" value="ECO:0007669"/>
    <property type="project" value="TreeGrafter"/>
</dbReference>
<proteinExistence type="inferred from homology"/>
<keyword evidence="6" id="KW-0864">Zinc transport</keyword>
<feature type="transmembrane region" description="Helical" evidence="9">
    <location>
        <begin position="238"/>
        <end position="259"/>
    </location>
</feature>
<dbReference type="InterPro" id="IPR058533">
    <property type="entry name" value="Cation_efflux_TM"/>
</dbReference>
<keyword evidence="4" id="KW-0408">Iron</keyword>
<sequence>MPTPSCQYTPKSQAFAKRTLCKPLSRPQPLPTTIPHLECCTEVATDHVTPSALTNQKAAYNPDLERRALQYSLIGTFVMSLMGLSAGIFAHSQAILLDGMFSVLAMAMTGLALFTTRLVHRPDDARFQFGYAHLEPLTTVLQGLFVLAVCVLALVSGFEALHGNNEPLRLDIAFGYTLVTAVLCLLNYRYLKVIGQKTGSEIIRVDAHEWLIDGLLTATLLVGFIIALLIAPTRFGKFVPYIDPILTMILAVIASIVPFNIVRRNIQEVLLVSPDDINRRLRDWLGELARVYDFADYSCHFAKSGRQYDIEINILVTDNARWTLDAQDAVRAVIERELSAQLGEVWLSVSFTRQAKWL</sequence>
<dbReference type="GO" id="GO:0015341">
    <property type="term" value="F:zinc efflux antiporter activity"/>
    <property type="evidence" value="ECO:0007669"/>
    <property type="project" value="TreeGrafter"/>
</dbReference>
<dbReference type="EMBL" id="UGQA01000001">
    <property type="protein sequence ID" value="STY96165.1"/>
    <property type="molecule type" value="Genomic_DNA"/>
</dbReference>
<comment type="subcellular location">
    <subcellularLocation>
        <location evidence="1">Membrane</location>
        <topology evidence="1">Multi-pass membrane protein</topology>
    </subcellularLocation>
</comment>
<evidence type="ECO:0000256" key="3">
    <source>
        <dbReference type="ARBA" id="ARBA00022448"/>
    </source>
</evidence>
<dbReference type="AlphaFoldDB" id="A0A378Q671"/>
<feature type="transmembrane region" description="Helical" evidence="9">
    <location>
        <begin position="68"/>
        <end position="89"/>
    </location>
</feature>
<reference evidence="11 12" key="1">
    <citation type="submission" date="2018-06" db="EMBL/GenBank/DDBJ databases">
        <authorList>
            <consortium name="Pathogen Informatics"/>
            <person name="Doyle S."/>
        </authorList>
    </citation>
    <scope>NUCLEOTIDE SEQUENCE [LARGE SCALE GENOMIC DNA]</scope>
    <source>
        <strain evidence="11 12">NCTC11091</strain>
    </source>
</reference>
<dbReference type="InterPro" id="IPR002524">
    <property type="entry name" value="Cation_efflux"/>
</dbReference>
<dbReference type="PANTHER" id="PTHR43840:SF15">
    <property type="entry name" value="MITOCHONDRIAL METAL TRANSPORTER 1-RELATED"/>
    <property type="match status" value="1"/>
</dbReference>
<dbReference type="Pfam" id="PF01545">
    <property type="entry name" value="Cation_efflux"/>
    <property type="match status" value="1"/>
</dbReference>
<evidence type="ECO:0000256" key="8">
    <source>
        <dbReference type="ARBA" id="ARBA00023136"/>
    </source>
</evidence>